<protein>
    <submittedName>
        <fullName evidence="5">LacI family DNA-binding transcriptional regulator</fullName>
    </submittedName>
</protein>
<evidence type="ECO:0000256" key="1">
    <source>
        <dbReference type="ARBA" id="ARBA00023015"/>
    </source>
</evidence>
<evidence type="ECO:0000256" key="3">
    <source>
        <dbReference type="ARBA" id="ARBA00023163"/>
    </source>
</evidence>
<dbReference type="SUPFAM" id="SSF53822">
    <property type="entry name" value="Periplasmic binding protein-like I"/>
    <property type="match status" value="1"/>
</dbReference>
<evidence type="ECO:0000259" key="4">
    <source>
        <dbReference type="PROSITE" id="PS50932"/>
    </source>
</evidence>
<dbReference type="CDD" id="cd01392">
    <property type="entry name" value="HTH_LacI"/>
    <property type="match status" value="1"/>
</dbReference>
<dbReference type="Gene3D" id="3.40.50.2300">
    <property type="match status" value="2"/>
</dbReference>
<dbReference type="KEGG" id="hws:RNZ46_12800"/>
<keyword evidence="1" id="KW-0805">Transcription regulation</keyword>
<gene>
    <name evidence="5" type="ORF">RNZ46_12800</name>
</gene>
<evidence type="ECO:0000313" key="5">
    <source>
        <dbReference type="EMBL" id="WOD42868.1"/>
    </source>
</evidence>
<dbReference type="Pfam" id="PF00356">
    <property type="entry name" value="LacI"/>
    <property type="match status" value="1"/>
</dbReference>
<dbReference type="SMART" id="SM00354">
    <property type="entry name" value="HTH_LACI"/>
    <property type="match status" value="1"/>
</dbReference>
<proteinExistence type="predicted"/>
<dbReference type="RefSeq" id="WP_316982559.1">
    <property type="nucleotide sequence ID" value="NZ_CP136521.1"/>
</dbReference>
<reference evidence="6" key="1">
    <citation type="submission" date="2024-06" db="EMBL/GenBank/DDBJ databases">
        <title>Hwangdonia haimaensis gen. nov., sp. nov., a member of the family Flavobacteriaceae isolated from the haima cold seep.</title>
        <authorList>
            <person name="Li J."/>
        </authorList>
    </citation>
    <scope>NUCLEOTIDE SEQUENCE [LARGE SCALE GENOMIC DNA]</scope>
    <source>
        <strain evidence="6">SCSIO 19198</strain>
    </source>
</reference>
<name>A0AA97HQL6_9FLAO</name>
<keyword evidence="6" id="KW-1185">Reference proteome</keyword>
<dbReference type="PROSITE" id="PS50932">
    <property type="entry name" value="HTH_LACI_2"/>
    <property type="match status" value="1"/>
</dbReference>
<keyword evidence="2 5" id="KW-0238">DNA-binding</keyword>
<organism evidence="5 6">
    <name type="scientific">Hwangdonia lutea</name>
    <dbReference type="NCBI Taxonomy" id="3075823"/>
    <lineage>
        <taxon>Bacteria</taxon>
        <taxon>Pseudomonadati</taxon>
        <taxon>Bacteroidota</taxon>
        <taxon>Flavobacteriia</taxon>
        <taxon>Flavobacteriales</taxon>
        <taxon>Flavobacteriaceae</taxon>
        <taxon>Hwangdonia</taxon>
    </lineage>
</organism>
<accession>A0AA97HQL6</accession>
<dbReference type="InterPro" id="IPR028082">
    <property type="entry name" value="Peripla_BP_I"/>
</dbReference>
<dbReference type="GO" id="GO:0003700">
    <property type="term" value="F:DNA-binding transcription factor activity"/>
    <property type="evidence" value="ECO:0007669"/>
    <property type="project" value="TreeGrafter"/>
</dbReference>
<dbReference type="InterPro" id="IPR000843">
    <property type="entry name" value="HTH_LacI"/>
</dbReference>
<dbReference type="GO" id="GO:0000976">
    <property type="term" value="F:transcription cis-regulatory region binding"/>
    <property type="evidence" value="ECO:0007669"/>
    <property type="project" value="TreeGrafter"/>
</dbReference>
<dbReference type="CDD" id="cd06267">
    <property type="entry name" value="PBP1_LacI_sugar_binding-like"/>
    <property type="match status" value="1"/>
</dbReference>
<dbReference type="PANTHER" id="PTHR30146:SF109">
    <property type="entry name" value="HTH-TYPE TRANSCRIPTIONAL REGULATOR GALS"/>
    <property type="match status" value="1"/>
</dbReference>
<dbReference type="Proteomes" id="UP001302486">
    <property type="component" value="Chromosome"/>
</dbReference>
<dbReference type="Gene3D" id="1.10.260.40">
    <property type="entry name" value="lambda repressor-like DNA-binding domains"/>
    <property type="match status" value="1"/>
</dbReference>
<dbReference type="InterPro" id="IPR001761">
    <property type="entry name" value="Peripla_BP/Lac1_sug-bd_dom"/>
</dbReference>
<keyword evidence="3" id="KW-0804">Transcription</keyword>
<sequence>MGGLLIMEINKVTIHDIARALNIDSSTVSRALNNSSRVTEKTKIKILEKAEELGYQRNALASNLRKRVTNTIGVVVPRISRHFFASVIQGVEETAYLAGYNVLICQSLEQLERETKITETLVANRVDGVLISISMETTNYNHMFRLKNSGIPLVFFDRHCNIPETNNVLIDDFKGGFDATQHLILKGCKHIVHFSGPQTLEIYKNRYEGYKAALKASNLPYKEEYVVSSRLMELDGTNNAKKLLKQKLVFDGIFSANDVAAIGAMKYLKENGVNIPKDVAMVGFSNEPTSTVINPTLTTIDQPGLEMGKVATKLLLKHIKNQKKQISPQTIIMDSKLIERQSSKK</sequence>
<dbReference type="EMBL" id="CP136521">
    <property type="protein sequence ID" value="WOD42868.1"/>
    <property type="molecule type" value="Genomic_DNA"/>
</dbReference>
<feature type="domain" description="HTH lacI-type" evidence="4">
    <location>
        <begin position="12"/>
        <end position="66"/>
    </location>
</feature>
<evidence type="ECO:0000256" key="2">
    <source>
        <dbReference type="ARBA" id="ARBA00023125"/>
    </source>
</evidence>
<dbReference type="AlphaFoldDB" id="A0AA97HQL6"/>
<evidence type="ECO:0000313" key="6">
    <source>
        <dbReference type="Proteomes" id="UP001302486"/>
    </source>
</evidence>
<dbReference type="Pfam" id="PF00532">
    <property type="entry name" value="Peripla_BP_1"/>
    <property type="match status" value="1"/>
</dbReference>
<dbReference type="InterPro" id="IPR010982">
    <property type="entry name" value="Lambda_DNA-bd_dom_sf"/>
</dbReference>
<dbReference type="SUPFAM" id="SSF47413">
    <property type="entry name" value="lambda repressor-like DNA-binding domains"/>
    <property type="match status" value="1"/>
</dbReference>
<dbReference type="PANTHER" id="PTHR30146">
    <property type="entry name" value="LACI-RELATED TRANSCRIPTIONAL REPRESSOR"/>
    <property type="match status" value="1"/>
</dbReference>